<gene>
    <name evidence="1" type="ORF">NEZAVI_LOCUS9800</name>
</gene>
<name>A0A9P0HEM1_NEZVI</name>
<evidence type="ECO:0000313" key="1">
    <source>
        <dbReference type="EMBL" id="CAH1400593.1"/>
    </source>
</evidence>
<proteinExistence type="predicted"/>
<keyword evidence="2" id="KW-1185">Reference proteome</keyword>
<protein>
    <submittedName>
        <fullName evidence="1">Uncharacterized protein</fullName>
    </submittedName>
</protein>
<organism evidence="1 2">
    <name type="scientific">Nezara viridula</name>
    <name type="common">Southern green stink bug</name>
    <name type="synonym">Cimex viridulus</name>
    <dbReference type="NCBI Taxonomy" id="85310"/>
    <lineage>
        <taxon>Eukaryota</taxon>
        <taxon>Metazoa</taxon>
        <taxon>Ecdysozoa</taxon>
        <taxon>Arthropoda</taxon>
        <taxon>Hexapoda</taxon>
        <taxon>Insecta</taxon>
        <taxon>Pterygota</taxon>
        <taxon>Neoptera</taxon>
        <taxon>Paraneoptera</taxon>
        <taxon>Hemiptera</taxon>
        <taxon>Heteroptera</taxon>
        <taxon>Panheteroptera</taxon>
        <taxon>Pentatomomorpha</taxon>
        <taxon>Pentatomoidea</taxon>
        <taxon>Pentatomidae</taxon>
        <taxon>Pentatominae</taxon>
        <taxon>Nezara</taxon>
    </lineage>
</organism>
<sequence length="142" mass="16240">MQSIRKRNRCHIPSVQNDKLSLSDKGLSSIRGHIGRALAPCTLSYTARHCTPLYSCREPADLRFVNEKQSFNKREENTKSIPAYSLQLRLTDSLVGLRRAHARSRRGSPPPQLHSYLFLSTLRLFLFTYFSSSAECARSIRK</sequence>
<evidence type="ECO:0000313" key="2">
    <source>
        <dbReference type="Proteomes" id="UP001152798"/>
    </source>
</evidence>
<reference evidence="1" key="1">
    <citation type="submission" date="2022-01" db="EMBL/GenBank/DDBJ databases">
        <authorList>
            <person name="King R."/>
        </authorList>
    </citation>
    <scope>NUCLEOTIDE SEQUENCE</scope>
</reference>
<accession>A0A9P0HEM1</accession>
<dbReference type="Proteomes" id="UP001152798">
    <property type="component" value="Chromosome 4"/>
</dbReference>
<dbReference type="AlphaFoldDB" id="A0A9P0HEM1"/>
<dbReference type="EMBL" id="OV725080">
    <property type="protein sequence ID" value="CAH1400593.1"/>
    <property type="molecule type" value="Genomic_DNA"/>
</dbReference>